<keyword evidence="5" id="KW-1185">Reference proteome</keyword>
<evidence type="ECO:0000259" key="3">
    <source>
        <dbReference type="Pfam" id="PF22494"/>
    </source>
</evidence>
<reference evidence="4 5" key="1">
    <citation type="journal article" date="2019" name="Int. J. Syst. Evol. Microbiol.">
        <title>The Global Catalogue of Microorganisms (GCM) 10K type strain sequencing project: providing services to taxonomists for standard genome sequencing and annotation.</title>
        <authorList>
            <consortium name="The Broad Institute Genomics Platform"/>
            <consortium name="The Broad Institute Genome Sequencing Center for Infectious Disease"/>
            <person name="Wu L."/>
            <person name="Ma J."/>
        </authorList>
    </citation>
    <scope>NUCLEOTIDE SEQUENCE [LARGE SCALE GENOMIC DNA]</scope>
    <source>
        <strain evidence="4 5">JCM 14046</strain>
    </source>
</reference>
<dbReference type="InterPro" id="IPR055188">
    <property type="entry name" value="Choice_anch_I"/>
</dbReference>
<dbReference type="SUPFAM" id="SSF50969">
    <property type="entry name" value="YVTN repeat-like/Quinoprotein amine dehydrogenase"/>
    <property type="match status" value="1"/>
</dbReference>
<gene>
    <name evidence="4" type="ORF">GCM10009737_18520</name>
</gene>
<name>A0ABN2PDY3_9ACTN</name>
<feature type="region of interest" description="Disordered" evidence="1">
    <location>
        <begin position="29"/>
        <end position="61"/>
    </location>
</feature>
<sequence>MRNLCRGGSQFDNAFVRVPTAPVHRAVIARGGPSTPRADTIPAMPTPRALPSLPSRRRGGPAAAAVAGLALVLSTTATAGSAPSYPDPGPGDVPRTAEQRADARAAGQVGFERTATYPVFRNVPEGVDPDAETVAEISDVTDDGTTVVYTDAAGQRIGFLDITDPAAPVGDGSIDLTGLGADTDSPTSVAVVGDHVLVVVDTTTDLDAPSGRLDVVALEGRERVASLDLGGQPDSIAVDEASDTAVVAMENQRDEEGTPDGGGEEGDLPQAPPGSIQTIDLSAADPADWTATDVPLVDGTGAPLPVIAEAGLYAPSDPEPEYVDIADGVAAVSLQENNGVVLLDLATREVTGAFSTGEATVPGIDVADDGVIDQTGSITEEREPDAVQWVGDGLLATANEGDLRGGSRGWTVFDAATGDVVWDAGNSFERIAVRYGLHNEARADNKGSEPEGMAFDVYDGVPYVFVGSERSNVVATYDMTDPRTPRLVAVLPTTNGPEGLLPVPDRDLMVVSSETDDAEAGVRATVGVYERGEGPSRFPSIVSGFTGPAPADPPVGWGALSGLTADPDEPGTAYAISDSAYTEGRIYTVRTDVSPALITDLDVVTEDGQAPALDLEGIAARPRGGFWLASEGATGPGNQLLRVDDDGVVQERVSLPATIGARLGSRGLEGVTVVGTGDEETLYVALQSPLTGETQARIGRYDVAARSWTWYGYDLEAPAAEGSRVGLSEVVALDDDSLAVIERDDLVGAAADDAPAVKRVYAVDVPAGAGDGSDAVTATLTKRLAADVLPVLQEPRGWTQEKLEGLAVVDGRVLAVTDNDGLDDATGETVLSDLGAARDVFADELATTTVLRPSARRVRAGNTLTLRVVVGPGDVDGPVVLRSGGRVVRRGEVVDGTAIFRLPGQRPGTTTYRAVFQGGDAAPRSASEPVTVTVFRPRG</sequence>
<dbReference type="Proteomes" id="UP001501612">
    <property type="component" value="Unassembled WGS sequence"/>
</dbReference>
<evidence type="ECO:0000256" key="1">
    <source>
        <dbReference type="SAM" id="MobiDB-lite"/>
    </source>
</evidence>
<comment type="caution">
    <text evidence="4">The sequence shown here is derived from an EMBL/GenBank/DDBJ whole genome shotgun (WGS) entry which is preliminary data.</text>
</comment>
<evidence type="ECO:0000313" key="4">
    <source>
        <dbReference type="EMBL" id="GAA1917346.1"/>
    </source>
</evidence>
<feature type="compositionally biased region" description="Low complexity" evidence="1">
    <location>
        <begin position="46"/>
        <end position="61"/>
    </location>
</feature>
<dbReference type="InterPro" id="IPR052956">
    <property type="entry name" value="Mesenchyme-surface_protein"/>
</dbReference>
<evidence type="ECO:0000259" key="2">
    <source>
        <dbReference type="Pfam" id="PF13449"/>
    </source>
</evidence>
<evidence type="ECO:0000313" key="5">
    <source>
        <dbReference type="Proteomes" id="UP001501612"/>
    </source>
</evidence>
<dbReference type="PANTHER" id="PTHR46928">
    <property type="entry name" value="MESENCHYME-SPECIFIC CELL SURFACE GLYCOPROTEIN"/>
    <property type="match status" value="1"/>
</dbReference>
<proteinExistence type="predicted"/>
<feature type="region of interest" description="Disordered" evidence="1">
    <location>
        <begin position="252"/>
        <end position="278"/>
    </location>
</feature>
<organism evidence="4 5">
    <name type="scientific">Nocardioides lentus</name>
    <dbReference type="NCBI Taxonomy" id="338077"/>
    <lineage>
        <taxon>Bacteria</taxon>
        <taxon>Bacillati</taxon>
        <taxon>Actinomycetota</taxon>
        <taxon>Actinomycetes</taxon>
        <taxon>Propionibacteriales</taxon>
        <taxon>Nocardioidaceae</taxon>
        <taxon>Nocardioides</taxon>
    </lineage>
</organism>
<feature type="domain" description="Phytase-like" evidence="2">
    <location>
        <begin position="556"/>
        <end position="820"/>
    </location>
</feature>
<dbReference type="InterPro" id="IPR027372">
    <property type="entry name" value="Phytase-like_dom"/>
</dbReference>
<dbReference type="Pfam" id="PF22494">
    <property type="entry name" value="choice_anch_I"/>
    <property type="match status" value="1"/>
</dbReference>
<dbReference type="Gene3D" id="2.60.40.10">
    <property type="entry name" value="Immunoglobulins"/>
    <property type="match status" value="1"/>
</dbReference>
<feature type="region of interest" description="Disordered" evidence="1">
    <location>
        <begin position="78"/>
        <end position="108"/>
    </location>
</feature>
<dbReference type="SUPFAM" id="SSF50956">
    <property type="entry name" value="Thermostable phytase (3-phytase)"/>
    <property type="match status" value="1"/>
</dbReference>
<dbReference type="Pfam" id="PF13449">
    <property type="entry name" value="Phytase-like"/>
    <property type="match status" value="1"/>
</dbReference>
<dbReference type="InterPro" id="IPR011044">
    <property type="entry name" value="Quino_amine_DH_bsu"/>
</dbReference>
<dbReference type="EMBL" id="BAAAMY010000004">
    <property type="protein sequence ID" value="GAA1917346.1"/>
    <property type="molecule type" value="Genomic_DNA"/>
</dbReference>
<dbReference type="PANTHER" id="PTHR46928:SF1">
    <property type="entry name" value="MESENCHYME-SPECIFIC CELL SURFACE GLYCOPROTEIN"/>
    <property type="match status" value="1"/>
</dbReference>
<protein>
    <submittedName>
        <fullName evidence="4">Esterase-like activity of phytase family protein</fullName>
    </submittedName>
</protein>
<feature type="domain" description="Choice-of-anchor I" evidence="3">
    <location>
        <begin position="406"/>
        <end position="489"/>
    </location>
</feature>
<dbReference type="InterPro" id="IPR013783">
    <property type="entry name" value="Ig-like_fold"/>
</dbReference>
<accession>A0ABN2PDY3</accession>